<name>A0A814RVJ9_9BILA</name>
<sequence>MRIRAVLVLTFALFFAISALIFHFLAMFSKRWVVAVPRKPRGPNDQIHYYGLWTRCQYSNTSFVIPDISSQPNIENFVCRPNTYLRYDSSNQDITKKCYESRHQCSSIIGVHLDCRCEYLSITQIQQCCTILAAICLLIAIFVFYLKIIASPQNAIAARILIFTPMILLSLALVLMFTTIILLGAYLRRNEYEDYDIKLPKEILHRLPMQPESFNLYRLKTFLRTQEDLSLRRQAISVFKSIHKERFYARIDWSAGAEIIAIILTFITHILSVFLALKQVQ</sequence>
<organism evidence="6 11">
    <name type="scientific">Adineta steineri</name>
    <dbReference type="NCBI Taxonomy" id="433720"/>
    <lineage>
        <taxon>Eukaryota</taxon>
        <taxon>Metazoa</taxon>
        <taxon>Spiralia</taxon>
        <taxon>Gnathifera</taxon>
        <taxon>Rotifera</taxon>
        <taxon>Eurotatoria</taxon>
        <taxon>Bdelloidea</taxon>
        <taxon>Adinetida</taxon>
        <taxon>Adinetidae</taxon>
        <taxon>Adineta</taxon>
    </lineage>
</organism>
<gene>
    <name evidence="6" type="ORF">BJG266_LOCUS23466</name>
    <name evidence="9" type="ORF">OKA104_LOCUS14439</name>
    <name evidence="8" type="ORF">QVE165_LOCUS39190</name>
    <name evidence="7" type="ORF">VCS650_LOCUS29213</name>
</gene>
<evidence type="ECO:0000256" key="4">
    <source>
        <dbReference type="ARBA" id="ARBA00023136"/>
    </source>
</evidence>
<evidence type="ECO:0000256" key="5">
    <source>
        <dbReference type="SAM" id="Phobius"/>
    </source>
</evidence>
<feature type="transmembrane region" description="Helical" evidence="5">
    <location>
        <begin position="160"/>
        <end position="187"/>
    </location>
</feature>
<dbReference type="EMBL" id="CAJNOM010000432">
    <property type="protein sequence ID" value="CAF1434630.1"/>
    <property type="molecule type" value="Genomic_DNA"/>
</dbReference>
<keyword evidence="2 5" id="KW-0812">Transmembrane</keyword>
<evidence type="ECO:0000313" key="11">
    <source>
        <dbReference type="Proteomes" id="UP000663877"/>
    </source>
</evidence>
<evidence type="ECO:0000313" key="9">
    <source>
        <dbReference type="EMBL" id="CAF3730195.1"/>
    </source>
</evidence>
<dbReference type="EMBL" id="CAJNON010000447">
    <property type="protein sequence ID" value="CAF1267252.1"/>
    <property type="molecule type" value="Genomic_DNA"/>
</dbReference>
<evidence type="ECO:0000313" key="6">
    <source>
        <dbReference type="EMBL" id="CAF1139529.1"/>
    </source>
</evidence>
<comment type="caution">
    <text evidence="6">The sequence shown here is derived from an EMBL/GenBank/DDBJ whole genome shotgun (WGS) entry which is preliminary data.</text>
</comment>
<reference evidence="6" key="1">
    <citation type="submission" date="2021-02" db="EMBL/GenBank/DDBJ databases">
        <authorList>
            <person name="Nowell W R."/>
        </authorList>
    </citation>
    <scope>NUCLEOTIDE SEQUENCE</scope>
</reference>
<dbReference type="Proteomes" id="UP000663891">
    <property type="component" value="Unassembled WGS sequence"/>
</dbReference>
<evidence type="ECO:0000313" key="7">
    <source>
        <dbReference type="EMBL" id="CAF1267252.1"/>
    </source>
</evidence>
<dbReference type="EMBL" id="CAJNOI010000156">
    <property type="protein sequence ID" value="CAF1139529.1"/>
    <property type="molecule type" value="Genomic_DNA"/>
</dbReference>
<dbReference type="InterPro" id="IPR050579">
    <property type="entry name" value="PMP-22/EMP/MP20-like"/>
</dbReference>
<proteinExistence type="predicted"/>
<dbReference type="EMBL" id="CAJOAY010000762">
    <property type="protein sequence ID" value="CAF3730195.1"/>
    <property type="molecule type" value="Genomic_DNA"/>
</dbReference>
<dbReference type="OrthoDB" id="10021093at2759"/>
<keyword evidence="3 5" id="KW-1133">Transmembrane helix</keyword>
<dbReference type="Gene3D" id="1.20.140.150">
    <property type="match status" value="1"/>
</dbReference>
<dbReference type="PANTHER" id="PTHR10671">
    <property type="entry name" value="EPITHELIAL MEMBRANE PROTEIN-RELATED"/>
    <property type="match status" value="1"/>
</dbReference>
<dbReference type="AlphaFoldDB" id="A0A814RVJ9"/>
<keyword evidence="4 5" id="KW-0472">Membrane</keyword>
<feature type="transmembrane region" description="Helical" evidence="5">
    <location>
        <begin position="130"/>
        <end position="148"/>
    </location>
</feature>
<comment type="subcellular location">
    <subcellularLocation>
        <location evidence="1">Membrane</location>
        <topology evidence="1">Multi-pass membrane protein</topology>
    </subcellularLocation>
</comment>
<evidence type="ECO:0000256" key="1">
    <source>
        <dbReference type="ARBA" id="ARBA00004141"/>
    </source>
</evidence>
<protein>
    <submittedName>
        <fullName evidence="6">Uncharacterized protein</fullName>
    </submittedName>
</protein>
<dbReference type="GO" id="GO:0005886">
    <property type="term" value="C:plasma membrane"/>
    <property type="evidence" value="ECO:0007669"/>
    <property type="project" value="TreeGrafter"/>
</dbReference>
<evidence type="ECO:0000256" key="2">
    <source>
        <dbReference type="ARBA" id="ARBA00022692"/>
    </source>
</evidence>
<dbReference type="Proteomes" id="UP000663832">
    <property type="component" value="Unassembled WGS sequence"/>
</dbReference>
<feature type="transmembrane region" description="Helical" evidence="5">
    <location>
        <begin position="259"/>
        <end position="277"/>
    </location>
</feature>
<dbReference type="Proteomes" id="UP000663877">
    <property type="component" value="Unassembled WGS sequence"/>
</dbReference>
<evidence type="ECO:0000313" key="10">
    <source>
        <dbReference type="Proteomes" id="UP000663832"/>
    </source>
</evidence>
<evidence type="ECO:0000256" key="3">
    <source>
        <dbReference type="ARBA" id="ARBA00022989"/>
    </source>
</evidence>
<evidence type="ECO:0000313" key="8">
    <source>
        <dbReference type="EMBL" id="CAF1434630.1"/>
    </source>
</evidence>
<dbReference type="PANTHER" id="PTHR10671:SF108">
    <property type="entry name" value="CLAUDIN FAMILY PROTEIN-RELATED"/>
    <property type="match status" value="1"/>
</dbReference>
<keyword evidence="10" id="KW-1185">Reference proteome</keyword>
<dbReference type="Proteomes" id="UP000663881">
    <property type="component" value="Unassembled WGS sequence"/>
</dbReference>
<accession>A0A814RVJ9</accession>